<dbReference type="InterPro" id="IPR001296">
    <property type="entry name" value="Glyco_trans_1"/>
</dbReference>
<dbReference type="eggNOG" id="arCOG01403">
    <property type="taxonomic scope" value="Archaea"/>
</dbReference>
<dbReference type="InterPro" id="IPR038013">
    <property type="entry name" value="ALG11"/>
</dbReference>
<dbReference type="SUPFAM" id="SSF53756">
    <property type="entry name" value="UDP-Glycosyltransferase/glycogen phosphorylase"/>
    <property type="match status" value="1"/>
</dbReference>
<accession>A8MAJ2</accession>
<dbReference type="Pfam" id="PF00534">
    <property type="entry name" value="Glycos_transf_1"/>
    <property type="match status" value="1"/>
</dbReference>
<dbReference type="KEGG" id="cma:Cmaq_1746"/>
<dbReference type="EMBL" id="CP000852">
    <property type="protein sequence ID" value="ABW02569.1"/>
    <property type="molecule type" value="Genomic_DNA"/>
</dbReference>
<feature type="domain" description="Glycosyl transferase family 1" evidence="1">
    <location>
        <begin position="169"/>
        <end position="319"/>
    </location>
</feature>
<dbReference type="STRING" id="397948.Cmaq_1746"/>
<dbReference type="HOGENOM" id="CLU_017896_3_0_2"/>
<sequence>MNVAVTYDTLSRWGGQELVTYAMVKALSESGFTVDVILLFNGGIDSRINDIPARRIVSAFDHDPNLPIRGLSRNIITGIMSLGYDLTINTVYHVMIWPFDIGYLNNPGTYMPPYRLRRRILLEFNRVVLPILGPRLLLANSKWTLNQLPYRPRLSGVLYPPVMPHQCGSVSKEEMVVTVGRIAPDKRIIDAVKIMEAVYANYPKASFYVIGLPYNQEYFRLVKEQAKHVEFILDASEETKWDYLCRAKVLLHTAINEHFGLVAAEAQYAGVVPVVHKSGGLWSDIVGYGEFGLGYLSNNEAVESIIRLLSNGELFNAYSMRVKEHSILFTYEAFKSRLISYVKSLIKP</sequence>
<dbReference type="AlphaFoldDB" id="A8MAJ2"/>
<dbReference type="PANTHER" id="PTHR45919">
    <property type="entry name" value="GDP-MAN:MAN(3)GLCNAC(2)-PP-DOL ALPHA-1,2-MANNOSYLTRANSFERASE"/>
    <property type="match status" value="1"/>
</dbReference>
<keyword evidence="3" id="KW-1185">Reference proteome</keyword>
<keyword evidence="2" id="KW-0808">Transferase</keyword>
<dbReference type="Gene3D" id="3.40.50.2000">
    <property type="entry name" value="Glycogen Phosphorylase B"/>
    <property type="match status" value="1"/>
</dbReference>
<evidence type="ECO:0000313" key="2">
    <source>
        <dbReference type="EMBL" id="ABW02569.1"/>
    </source>
</evidence>
<dbReference type="CAZy" id="GT4">
    <property type="family name" value="Glycosyltransferase Family 4"/>
</dbReference>
<evidence type="ECO:0000313" key="3">
    <source>
        <dbReference type="Proteomes" id="UP000001137"/>
    </source>
</evidence>
<organism evidence="2 3">
    <name type="scientific">Caldivirga maquilingensis (strain ATCC 700844 / DSM 13496 / JCM 10307 / IC-167)</name>
    <dbReference type="NCBI Taxonomy" id="397948"/>
    <lineage>
        <taxon>Archaea</taxon>
        <taxon>Thermoproteota</taxon>
        <taxon>Thermoprotei</taxon>
        <taxon>Thermoproteales</taxon>
        <taxon>Thermoproteaceae</taxon>
        <taxon>Caldivirga</taxon>
    </lineage>
</organism>
<protein>
    <submittedName>
        <fullName evidence="2">Glycosyl transferase group 1</fullName>
    </submittedName>
</protein>
<dbReference type="CDD" id="cd03801">
    <property type="entry name" value="GT4_PimA-like"/>
    <property type="match status" value="1"/>
</dbReference>
<gene>
    <name evidence="2" type="ordered locus">Cmaq_1746</name>
</gene>
<dbReference type="OrthoDB" id="132546at2157"/>
<dbReference type="PANTHER" id="PTHR45919:SF1">
    <property type="entry name" value="GDP-MAN:MAN(3)GLCNAC(2)-PP-DOL ALPHA-1,2-MANNOSYLTRANSFERASE"/>
    <property type="match status" value="1"/>
</dbReference>
<dbReference type="RefSeq" id="WP_012186788.1">
    <property type="nucleotide sequence ID" value="NC_009954.1"/>
</dbReference>
<reference evidence="2 3" key="1">
    <citation type="submission" date="2007-10" db="EMBL/GenBank/DDBJ databases">
        <title>Complete sequence of Caldivirga maquilingensis IC-167.</title>
        <authorList>
            <consortium name="US DOE Joint Genome Institute"/>
            <person name="Copeland A."/>
            <person name="Lucas S."/>
            <person name="Lapidus A."/>
            <person name="Barry K."/>
            <person name="Glavina del Rio T."/>
            <person name="Dalin E."/>
            <person name="Tice H."/>
            <person name="Pitluck S."/>
            <person name="Saunders E."/>
            <person name="Brettin T."/>
            <person name="Bruce D."/>
            <person name="Detter J.C."/>
            <person name="Han C."/>
            <person name="Schmutz J."/>
            <person name="Larimer F."/>
            <person name="Land M."/>
            <person name="Hauser L."/>
            <person name="Kyrpides N."/>
            <person name="Ivanova N."/>
            <person name="Biddle J.F."/>
            <person name="Zhang Z."/>
            <person name="Fitz-Gibbon S.T."/>
            <person name="Lowe T.M."/>
            <person name="Saltikov C."/>
            <person name="House C.H."/>
            <person name="Richardson P."/>
        </authorList>
    </citation>
    <scope>NUCLEOTIDE SEQUENCE [LARGE SCALE GENOMIC DNA]</scope>
    <source>
        <strain evidence="3">ATCC 700844 / DSM 13496 / JCM 10307 / IC-167</strain>
    </source>
</reference>
<dbReference type="GO" id="GO:0006487">
    <property type="term" value="P:protein N-linked glycosylation"/>
    <property type="evidence" value="ECO:0007669"/>
    <property type="project" value="TreeGrafter"/>
</dbReference>
<proteinExistence type="predicted"/>
<evidence type="ECO:0000259" key="1">
    <source>
        <dbReference type="Pfam" id="PF00534"/>
    </source>
</evidence>
<dbReference type="GO" id="GO:0004377">
    <property type="term" value="F:GDP-Man:Man(3)GlcNAc(2)-PP-Dol alpha-1,2-mannosyltransferase activity"/>
    <property type="evidence" value="ECO:0007669"/>
    <property type="project" value="InterPro"/>
</dbReference>
<name>A8MAJ2_CALMQ</name>
<dbReference type="GO" id="GO:0016020">
    <property type="term" value="C:membrane"/>
    <property type="evidence" value="ECO:0007669"/>
    <property type="project" value="TreeGrafter"/>
</dbReference>
<dbReference type="Proteomes" id="UP000001137">
    <property type="component" value="Chromosome"/>
</dbReference>
<dbReference type="GeneID" id="5708654"/>